<evidence type="ECO:0000256" key="12">
    <source>
        <dbReference type="RuleBase" id="RU003784"/>
    </source>
</evidence>
<comment type="caution">
    <text evidence="14">The sequence shown here is derived from an EMBL/GenBank/DDBJ whole genome shotgun (WGS) entry which is preliminary data.</text>
</comment>
<evidence type="ECO:0000313" key="14">
    <source>
        <dbReference type="EMBL" id="MEX0430895.1"/>
    </source>
</evidence>
<comment type="caution">
    <text evidence="10">Lacks conserved residue(s) required for the propagation of feature annotation.</text>
</comment>
<keyword evidence="5 10" id="KW-0819">tRNA processing</keyword>
<evidence type="ECO:0000256" key="3">
    <source>
        <dbReference type="ARBA" id="ARBA00005842"/>
    </source>
</evidence>
<dbReference type="PANTHER" id="PTHR11088">
    <property type="entry name" value="TRNA DIMETHYLALLYLTRANSFERASE"/>
    <property type="match status" value="1"/>
</dbReference>
<evidence type="ECO:0000256" key="7">
    <source>
        <dbReference type="ARBA" id="ARBA00022840"/>
    </source>
</evidence>
<dbReference type="GO" id="GO:0052381">
    <property type="term" value="F:tRNA dimethylallyltransferase activity"/>
    <property type="evidence" value="ECO:0007669"/>
    <property type="project" value="UniProtKB-EC"/>
</dbReference>
<dbReference type="InterPro" id="IPR018022">
    <property type="entry name" value="IPT"/>
</dbReference>
<dbReference type="InterPro" id="IPR039657">
    <property type="entry name" value="Dimethylallyltransferase"/>
</dbReference>
<evidence type="ECO:0000256" key="4">
    <source>
        <dbReference type="ARBA" id="ARBA00022679"/>
    </source>
</evidence>
<dbReference type="NCBIfam" id="TIGR00174">
    <property type="entry name" value="miaA"/>
    <property type="match status" value="1"/>
</dbReference>
<evidence type="ECO:0000256" key="13">
    <source>
        <dbReference type="RuleBase" id="RU003785"/>
    </source>
</evidence>
<dbReference type="PANTHER" id="PTHR11088:SF60">
    <property type="entry name" value="TRNA DIMETHYLALLYLTRANSFERASE"/>
    <property type="match status" value="1"/>
</dbReference>
<evidence type="ECO:0000256" key="1">
    <source>
        <dbReference type="ARBA" id="ARBA00001946"/>
    </source>
</evidence>
<reference evidence="14 15" key="1">
    <citation type="submission" date="2024-02" db="EMBL/GenBank/DDBJ databases">
        <title>New especies of Spiribacter isolated from saline water.</title>
        <authorList>
            <person name="Leon M.J."/>
            <person name="De La Haba R."/>
            <person name="Sanchez-Porro C."/>
            <person name="Ventosa A."/>
        </authorList>
    </citation>
    <scope>NUCLEOTIDE SEQUENCE [LARGE SCALE GENOMIC DNA]</scope>
    <source>
        <strain evidence="15">ag22IC4-189</strain>
    </source>
</reference>
<name>A0ABV3T6R1_9GAMM</name>
<evidence type="ECO:0000256" key="10">
    <source>
        <dbReference type="HAMAP-Rule" id="MF_00185"/>
    </source>
</evidence>
<dbReference type="Gene3D" id="1.10.20.140">
    <property type="match status" value="1"/>
</dbReference>
<keyword evidence="6 10" id="KW-0547">Nucleotide-binding</keyword>
<dbReference type="SUPFAM" id="SSF52540">
    <property type="entry name" value="P-loop containing nucleoside triphosphate hydrolases"/>
    <property type="match status" value="2"/>
</dbReference>
<dbReference type="RefSeq" id="WP_367983668.1">
    <property type="nucleotide sequence ID" value="NZ_JBAKFF010000001.1"/>
</dbReference>
<evidence type="ECO:0000256" key="9">
    <source>
        <dbReference type="ARBA" id="ARBA00049563"/>
    </source>
</evidence>
<keyword evidence="15" id="KW-1185">Reference proteome</keyword>
<feature type="binding site" evidence="10">
    <location>
        <begin position="16"/>
        <end position="23"/>
    </location>
    <ligand>
        <name>ATP</name>
        <dbReference type="ChEBI" id="CHEBI:30616"/>
    </ligand>
</feature>
<feature type="binding site" evidence="10">
    <location>
        <begin position="18"/>
        <end position="23"/>
    </location>
    <ligand>
        <name>substrate</name>
    </ligand>
</feature>
<evidence type="ECO:0000313" key="15">
    <source>
        <dbReference type="Proteomes" id="UP001556637"/>
    </source>
</evidence>
<evidence type="ECO:0000256" key="2">
    <source>
        <dbReference type="ARBA" id="ARBA00003213"/>
    </source>
</evidence>
<evidence type="ECO:0000256" key="6">
    <source>
        <dbReference type="ARBA" id="ARBA00022741"/>
    </source>
</evidence>
<dbReference type="Proteomes" id="UP001556637">
    <property type="component" value="Unassembled WGS sequence"/>
</dbReference>
<comment type="subunit">
    <text evidence="10">Monomer.</text>
</comment>
<evidence type="ECO:0000256" key="5">
    <source>
        <dbReference type="ARBA" id="ARBA00022694"/>
    </source>
</evidence>
<comment type="cofactor">
    <cofactor evidence="1 10">
        <name>Mg(2+)</name>
        <dbReference type="ChEBI" id="CHEBI:18420"/>
    </cofactor>
</comment>
<feature type="site" description="Interaction with substrate tRNA" evidence="10">
    <location>
        <position position="107"/>
    </location>
</feature>
<dbReference type="EMBL" id="JBAKFF010000001">
    <property type="protein sequence ID" value="MEX0430895.1"/>
    <property type="molecule type" value="Genomic_DNA"/>
</dbReference>
<dbReference type="InterPro" id="IPR027417">
    <property type="entry name" value="P-loop_NTPase"/>
</dbReference>
<dbReference type="HAMAP" id="MF_00185">
    <property type="entry name" value="IPP_trans"/>
    <property type="match status" value="1"/>
</dbReference>
<keyword evidence="8 10" id="KW-0460">Magnesium</keyword>
<feature type="region of interest" description="Interaction with substrate tRNA" evidence="10">
    <location>
        <begin position="165"/>
        <end position="169"/>
    </location>
</feature>
<comment type="catalytic activity">
    <reaction evidence="9 10 11">
        <text>adenosine(37) in tRNA + dimethylallyl diphosphate = N(6)-dimethylallyladenosine(37) in tRNA + diphosphate</text>
        <dbReference type="Rhea" id="RHEA:26482"/>
        <dbReference type="Rhea" id="RHEA-COMP:10162"/>
        <dbReference type="Rhea" id="RHEA-COMP:10375"/>
        <dbReference type="ChEBI" id="CHEBI:33019"/>
        <dbReference type="ChEBI" id="CHEBI:57623"/>
        <dbReference type="ChEBI" id="CHEBI:74411"/>
        <dbReference type="ChEBI" id="CHEBI:74415"/>
        <dbReference type="EC" id="2.5.1.75"/>
    </reaction>
</comment>
<proteinExistence type="inferred from homology"/>
<dbReference type="EC" id="2.5.1.75" evidence="10"/>
<comment type="function">
    <text evidence="2 10 12">Catalyzes the transfer of a dimethylallyl group onto the adenine at position 37 in tRNAs that read codons beginning with uridine, leading to the formation of N6-(dimethylallyl)adenosine (i(6)A).</text>
</comment>
<feature type="site" description="Interaction with substrate tRNA" evidence="10">
    <location>
        <position position="129"/>
    </location>
</feature>
<protein>
    <recommendedName>
        <fullName evidence="10">tRNA dimethylallyltransferase</fullName>
        <ecNumber evidence="10">2.5.1.75</ecNumber>
    </recommendedName>
    <alternativeName>
        <fullName evidence="10">Dimethylallyl diphosphate:tRNA dimethylallyltransferase</fullName>
        <shortName evidence="10">DMAPP:tRNA dimethylallyltransferase</shortName>
        <shortName evidence="10">DMATase</shortName>
    </alternativeName>
    <alternativeName>
        <fullName evidence="10">Isopentenyl-diphosphate:tRNA isopentenyltransferase</fullName>
        <shortName evidence="10">IPP transferase</shortName>
        <shortName evidence="10">IPPT</shortName>
        <shortName evidence="10">IPTase</shortName>
    </alternativeName>
</protein>
<dbReference type="Pfam" id="PF01715">
    <property type="entry name" value="IPPT"/>
    <property type="match status" value="1"/>
</dbReference>
<evidence type="ECO:0000256" key="11">
    <source>
        <dbReference type="RuleBase" id="RU003783"/>
    </source>
</evidence>
<accession>A0ABV3T6R1</accession>
<keyword evidence="4 10" id="KW-0808">Transferase</keyword>
<organism evidence="14 15">
    <name type="scientific">Spiribacter insolitus</name>
    <dbReference type="NCBI Taxonomy" id="3122417"/>
    <lineage>
        <taxon>Bacteria</taxon>
        <taxon>Pseudomonadati</taxon>
        <taxon>Pseudomonadota</taxon>
        <taxon>Gammaproteobacteria</taxon>
        <taxon>Chromatiales</taxon>
        <taxon>Ectothiorhodospiraceae</taxon>
        <taxon>Spiribacter</taxon>
    </lineage>
</organism>
<gene>
    <name evidence="10 14" type="primary">miaA</name>
    <name evidence="14" type="ORF">V6X30_05740</name>
</gene>
<dbReference type="Gene3D" id="3.40.50.300">
    <property type="entry name" value="P-loop containing nucleotide triphosphate hydrolases"/>
    <property type="match status" value="1"/>
</dbReference>
<sequence>MSRGAADKPPVVCLMGPTAAGKTDVALALHAGGGVDLISVDSAMVYRGMDIGTAKPEAAVQARAPHALIDIRDPAEAYSAAEFARDARALIDASHRAGRVPLLVGGTMLYFRALLQGLSRLPTADPAIRADLEREAVEVGWPALHRRLAAVDAATAARLHPNDAQRIQRALEVHILAGQPLSALQAQAAPEPWPGRLVRVAVAPASRAELHERIAARFEAMLAEGFVDEVAGLRARADLHRDLPSMRAVGYRQVWDWLDGRIPRDELLFRGVVATRQFARRQMTWLRREPALNWVDTGAGNRLEQLRDLLPDVVI</sequence>
<comment type="similarity">
    <text evidence="3 10 13">Belongs to the IPP transferase family.</text>
</comment>
<evidence type="ECO:0000256" key="8">
    <source>
        <dbReference type="ARBA" id="ARBA00022842"/>
    </source>
</evidence>
<keyword evidence="7 10" id="KW-0067">ATP-binding</keyword>
<feature type="region of interest" description="Interaction with substrate tRNA" evidence="10">
    <location>
        <begin position="41"/>
        <end position="44"/>
    </location>
</feature>